<dbReference type="EMBL" id="CAJPVI010000033">
    <property type="protein sequence ID" value="CAG2155310.1"/>
    <property type="molecule type" value="Genomic_DNA"/>
</dbReference>
<sequence length="95" mass="10652">MRLPRQTGSRMLWIHATCCAQCLTILLAGCAAEPETAVRTPQARCQVPQIDRPAWALDSIDPEADIYAKGKAALAELEQRIRYEERLETAIRACR</sequence>
<comment type="caution">
    <text evidence="2">The sequence shown here is derived from an EMBL/GenBank/DDBJ whole genome shotgun (WGS) entry which is preliminary data.</text>
</comment>
<keyword evidence="1" id="KW-0732">Signal</keyword>
<evidence type="ECO:0000313" key="3">
    <source>
        <dbReference type="Proteomes" id="UP000672657"/>
    </source>
</evidence>
<evidence type="ECO:0008006" key="4">
    <source>
        <dbReference type="Google" id="ProtNLM"/>
    </source>
</evidence>
<feature type="signal peptide" evidence="1">
    <location>
        <begin position="1"/>
        <end position="31"/>
    </location>
</feature>
<gene>
    <name evidence="2" type="ORF">LMG26411_04877</name>
</gene>
<name>A0ABN7Q8W4_9BURK</name>
<dbReference type="Proteomes" id="UP000672657">
    <property type="component" value="Unassembled WGS sequence"/>
</dbReference>
<proteinExistence type="predicted"/>
<keyword evidence="3" id="KW-1185">Reference proteome</keyword>
<dbReference type="PROSITE" id="PS51257">
    <property type="entry name" value="PROKAR_LIPOPROTEIN"/>
    <property type="match status" value="1"/>
</dbReference>
<protein>
    <recommendedName>
        <fullName evidence="4">Lipoprotein</fullName>
    </recommendedName>
</protein>
<organism evidence="2 3">
    <name type="scientific">Cupriavidus numazuensis</name>
    <dbReference type="NCBI Taxonomy" id="221992"/>
    <lineage>
        <taxon>Bacteria</taxon>
        <taxon>Pseudomonadati</taxon>
        <taxon>Pseudomonadota</taxon>
        <taxon>Betaproteobacteria</taxon>
        <taxon>Burkholderiales</taxon>
        <taxon>Burkholderiaceae</taxon>
        <taxon>Cupriavidus</taxon>
    </lineage>
</organism>
<reference evidence="2 3" key="1">
    <citation type="submission" date="2021-03" db="EMBL/GenBank/DDBJ databases">
        <authorList>
            <person name="Peeters C."/>
        </authorList>
    </citation>
    <scope>NUCLEOTIDE SEQUENCE [LARGE SCALE GENOMIC DNA]</scope>
    <source>
        <strain evidence="2 3">LMG 26411</strain>
    </source>
</reference>
<feature type="chain" id="PRO_5045234573" description="Lipoprotein" evidence="1">
    <location>
        <begin position="32"/>
        <end position="95"/>
    </location>
</feature>
<evidence type="ECO:0000256" key="1">
    <source>
        <dbReference type="SAM" id="SignalP"/>
    </source>
</evidence>
<evidence type="ECO:0000313" key="2">
    <source>
        <dbReference type="EMBL" id="CAG2155310.1"/>
    </source>
</evidence>
<accession>A0ABN7Q8W4</accession>